<dbReference type="PIRSF" id="PIRSF002808">
    <property type="entry name" value="Hexose_phosphate_transp"/>
    <property type="match status" value="1"/>
</dbReference>
<evidence type="ECO:0000313" key="8">
    <source>
        <dbReference type="Proteomes" id="UP000231019"/>
    </source>
</evidence>
<dbReference type="GO" id="GO:0035435">
    <property type="term" value="P:phosphate ion transmembrane transport"/>
    <property type="evidence" value="ECO:0007669"/>
    <property type="project" value="TreeGrafter"/>
</dbReference>
<dbReference type="InterPro" id="IPR036259">
    <property type="entry name" value="MFS_trans_sf"/>
</dbReference>
<evidence type="ECO:0000313" key="7">
    <source>
        <dbReference type="EMBL" id="PIW18238.1"/>
    </source>
</evidence>
<evidence type="ECO:0000256" key="4">
    <source>
        <dbReference type="ARBA" id="ARBA00023136"/>
    </source>
</evidence>
<dbReference type="InterPro" id="IPR011701">
    <property type="entry name" value="MFS"/>
</dbReference>
<name>A0A2M7G885_9BACT</name>
<proteinExistence type="predicted"/>
<evidence type="ECO:0000256" key="5">
    <source>
        <dbReference type="SAM" id="Phobius"/>
    </source>
</evidence>
<reference evidence="7 8" key="1">
    <citation type="submission" date="2017-09" db="EMBL/GenBank/DDBJ databases">
        <title>Depth-based differentiation of microbial function through sediment-hosted aquifers and enrichment of novel symbionts in the deep terrestrial subsurface.</title>
        <authorList>
            <person name="Probst A.J."/>
            <person name="Ladd B."/>
            <person name="Jarett J.K."/>
            <person name="Geller-Mcgrath D.E."/>
            <person name="Sieber C.M."/>
            <person name="Emerson J.B."/>
            <person name="Anantharaman K."/>
            <person name="Thomas B.C."/>
            <person name="Malmstrom R."/>
            <person name="Stieglmeier M."/>
            <person name="Klingl A."/>
            <person name="Woyke T."/>
            <person name="Ryan C.M."/>
            <person name="Banfield J.F."/>
        </authorList>
    </citation>
    <scope>NUCLEOTIDE SEQUENCE [LARGE SCALE GENOMIC DNA]</scope>
    <source>
        <strain evidence="7">CG17_big_fil_post_rev_8_21_14_2_50_48_46</strain>
    </source>
</reference>
<feature type="transmembrane region" description="Helical" evidence="5">
    <location>
        <begin position="401"/>
        <end position="422"/>
    </location>
</feature>
<feature type="transmembrane region" description="Helical" evidence="5">
    <location>
        <begin position="280"/>
        <end position="297"/>
    </location>
</feature>
<dbReference type="GO" id="GO:0016020">
    <property type="term" value="C:membrane"/>
    <property type="evidence" value="ECO:0007669"/>
    <property type="project" value="InterPro"/>
</dbReference>
<dbReference type="Proteomes" id="UP000231019">
    <property type="component" value="Unassembled WGS sequence"/>
</dbReference>
<dbReference type="SUPFAM" id="SSF103473">
    <property type="entry name" value="MFS general substrate transporter"/>
    <property type="match status" value="1"/>
</dbReference>
<dbReference type="PANTHER" id="PTHR43826:SF8">
    <property type="entry name" value="MAJOR FACILITATOR SUPERFAMILY (MFS) PROFILE DOMAIN-CONTAINING PROTEIN"/>
    <property type="match status" value="1"/>
</dbReference>
<evidence type="ECO:0000256" key="1">
    <source>
        <dbReference type="ARBA" id="ARBA00004127"/>
    </source>
</evidence>
<dbReference type="AlphaFoldDB" id="A0A2M7G885"/>
<feature type="transmembrane region" description="Helical" evidence="5">
    <location>
        <begin position="335"/>
        <end position="355"/>
    </location>
</feature>
<feature type="domain" description="Major facilitator superfamily (MFS) profile" evidence="6">
    <location>
        <begin position="18"/>
        <end position="427"/>
    </location>
</feature>
<dbReference type="Gene3D" id="1.20.1250.20">
    <property type="entry name" value="MFS general substrate transporter like domains"/>
    <property type="match status" value="2"/>
</dbReference>
<feature type="transmembrane region" description="Helical" evidence="5">
    <location>
        <begin position="243"/>
        <end position="260"/>
    </location>
</feature>
<accession>A0A2M7G885</accession>
<organism evidence="7 8">
    <name type="scientific">bacterium (Candidatus Blackallbacteria) CG17_big_fil_post_rev_8_21_14_2_50_48_46</name>
    <dbReference type="NCBI Taxonomy" id="2014261"/>
    <lineage>
        <taxon>Bacteria</taxon>
        <taxon>Candidatus Blackallbacteria</taxon>
    </lineage>
</organism>
<feature type="transmembrane region" description="Helical" evidence="5">
    <location>
        <begin position="309"/>
        <end position="329"/>
    </location>
</feature>
<sequence length="433" mass="46979">MELSAAQLERLKAWRTSTFMVMLFGYVGYYLIRQNLSAAFPLMSQVFHYSNAELGLIAATSEIAYAIGKFINGPLGDKIGGKKIFLLGMAGAIVCNLLFAFGSTLIYFIVIWCICRYFLSMGWGGIAKTIGAWYEPEKNGTVMGWISLNFQFGGVVATLFAGYLVSQGHSWDKLFIYPAAVVCGVWIWSFYASKETPSDVIPGASFHSEDPSKKSLAKFDDQAELKVTEIILTLLKMPVFRHLLIYSFITTFLRSIFFFWTPKFLVDIGMSSSTAIFQSAVFPFLGCIGTVLLGWYTDKFAPNGDRAKAMAVMLIGLFFSLLVITLMAGSGASGHLLIVIMLGLSGFFLLGPYSMSSGALTLDIAGSKGAGSCTGLIDGVGYIGGALATWGAGLLSDILGWSQVFAILAAFSLLAIGSALMMSYHFRKMRLSA</sequence>
<dbReference type="GO" id="GO:0012505">
    <property type="term" value="C:endomembrane system"/>
    <property type="evidence" value="ECO:0007669"/>
    <property type="project" value="UniProtKB-SubCell"/>
</dbReference>
<comment type="subcellular location">
    <subcellularLocation>
        <location evidence="1">Endomembrane system</location>
        <topology evidence="1">Multi-pass membrane protein</topology>
    </subcellularLocation>
</comment>
<dbReference type="PROSITE" id="PS50850">
    <property type="entry name" value="MFS"/>
    <property type="match status" value="1"/>
</dbReference>
<dbReference type="PANTHER" id="PTHR43826">
    <property type="entry name" value="GLUCOSE-6-PHOSPHATE EXCHANGER SLC37A4"/>
    <property type="match status" value="1"/>
</dbReference>
<dbReference type="Pfam" id="PF07690">
    <property type="entry name" value="MFS_1"/>
    <property type="match status" value="1"/>
</dbReference>
<dbReference type="InterPro" id="IPR051337">
    <property type="entry name" value="OPA_Antiporter"/>
</dbReference>
<keyword evidence="3 5" id="KW-1133">Transmembrane helix</keyword>
<keyword evidence="2 5" id="KW-0812">Transmembrane</keyword>
<feature type="transmembrane region" description="Helical" evidence="5">
    <location>
        <begin position="142"/>
        <end position="163"/>
    </location>
</feature>
<feature type="transmembrane region" description="Helical" evidence="5">
    <location>
        <begin position="175"/>
        <end position="192"/>
    </location>
</feature>
<keyword evidence="4 5" id="KW-0472">Membrane</keyword>
<evidence type="ECO:0000256" key="2">
    <source>
        <dbReference type="ARBA" id="ARBA00022692"/>
    </source>
</evidence>
<dbReference type="InterPro" id="IPR020846">
    <property type="entry name" value="MFS_dom"/>
</dbReference>
<evidence type="ECO:0000259" key="6">
    <source>
        <dbReference type="PROSITE" id="PS50850"/>
    </source>
</evidence>
<feature type="transmembrane region" description="Helical" evidence="5">
    <location>
        <begin position="376"/>
        <end position="395"/>
    </location>
</feature>
<dbReference type="InterPro" id="IPR000849">
    <property type="entry name" value="Sugar_P_transporter"/>
</dbReference>
<feature type="transmembrane region" description="Helical" evidence="5">
    <location>
        <begin position="84"/>
        <end position="101"/>
    </location>
</feature>
<dbReference type="EMBL" id="PFFQ01000013">
    <property type="protein sequence ID" value="PIW18238.1"/>
    <property type="molecule type" value="Genomic_DNA"/>
</dbReference>
<dbReference type="GO" id="GO:0061513">
    <property type="term" value="F:glucose 6-phosphate:phosphate antiporter activity"/>
    <property type="evidence" value="ECO:0007669"/>
    <property type="project" value="TreeGrafter"/>
</dbReference>
<evidence type="ECO:0000256" key="3">
    <source>
        <dbReference type="ARBA" id="ARBA00022989"/>
    </source>
</evidence>
<gene>
    <name evidence="7" type="ORF">COW36_05580</name>
</gene>
<protein>
    <recommendedName>
        <fullName evidence="6">Major facilitator superfamily (MFS) profile domain-containing protein</fullName>
    </recommendedName>
</protein>
<feature type="transmembrane region" description="Helical" evidence="5">
    <location>
        <begin position="12"/>
        <end position="32"/>
    </location>
</feature>
<comment type="caution">
    <text evidence="7">The sequence shown here is derived from an EMBL/GenBank/DDBJ whole genome shotgun (WGS) entry which is preliminary data.</text>
</comment>